<reference evidence="1 2" key="1">
    <citation type="submission" date="2020-08" db="EMBL/GenBank/DDBJ databases">
        <title>Sequencing the genomes of 1000 actinobacteria strains.</title>
        <authorList>
            <person name="Klenk H.-P."/>
        </authorList>
    </citation>
    <scope>NUCLEOTIDE SEQUENCE [LARGE SCALE GENOMIC DNA]</scope>
    <source>
        <strain evidence="1 2">DSM 45913</strain>
    </source>
</reference>
<proteinExistence type="predicted"/>
<evidence type="ECO:0000313" key="1">
    <source>
        <dbReference type="EMBL" id="MBB6345830.1"/>
    </source>
</evidence>
<dbReference type="EMBL" id="JACHJB010000001">
    <property type="protein sequence ID" value="MBB6345830.1"/>
    <property type="molecule type" value="Genomic_DNA"/>
</dbReference>
<dbReference type="Proteomes" id="UP000583800">
    <property type="component" value="Unassembled WGS sequence"/>
</dbReference>
<organism evidence="1 2">
    <name type="scientific">Nonomuraea muscovyensis</name>
    <dbReference type="NCBI Taxonomy" id="1124761"/>
    <lineage>
        <taxon>Bacteria</taxon>
        <taxon>Bacillati</taxon>
        <taxon>Actinomycetota</taxon>
        <taxon>Actinomycetes</taxon>
        <taxon>Streptosporangiales</taxon>
        <taxon>Streptosporangiaceae</taxon>
        <taxon>Nonomuraea</taxon>
    </lineage>
</organism>
<accession>A0A7X0EYI6</accession>
<evidence type="ECO:0000313" key="2">
    <source>
        <dbReference type="Proteomes" id="UP000583800"/>
    </source>
</evidence>
<sequence length="40" mass="3926">MPAYSIATHSAGFAPLILAGLPTDVATAAAMAAAVQLARN</sequence>
<name>A0A7X0EYI6_9ACTN</name>
<gene>
    <name evidence="1" type="ORF">FHU36_002339</name>
</gene>
<protein>
    <submittedName>
        <fullName evidence="1">Uncharacterized protein</fullName>
    </submittedName>
</protein>
<keyword evidence="2" id="KW-1185">Reference proteome</keyword>
<comment type="caution">
    <text evidence="1">The sequence shown here is derived from an EMBL/GenBank/DDBJ whole genome shotgun (WGS) entry which is preliminary data.</text>
</comment>
<dbReference type="AlphaFoldDB" id="A0A7X0EYI6"/>